<dbReference type="Pfam" id="PF23598">
    <property type="entry name" value="LRR_14"/>
    <property type="match status" value="1"/>
</dbReference>
<proteinExistence type="predicted"/>
<evidence type="ECO:0000313" key="8">
    <source>
        <dbReference type="EMBL" id="KAK9229208.1"/>
    </source>
</evidence>
<dbReference type="GO" id="GO:0006952">
    <property type="term" value="P:defense response"/>
    <property type="evidence" value="ECO:0007669"/>
    <property type="project" value="UniProtKB-KW"/>
</dbReference>
<name>A0AAP0N0E6_9ROSI</name>
<evidence type="ECO:0000256" key="1">
    <source>
        <dbReference type="ARBA" id="ARBA00022614"/>
    </source>
</evidence>
<dbReference type="Pfam" id="PF23559">
    <property type="entry name" value="WHD_DRP"/>
    <property type="match status" value="1"/>
</dbReference>
<dbReference type="GO" id="GO:0000166">
    <property type="term" value="F:nucleotide binding"/>
    <property type="evidence" value="ECO:0007669"/>
    <property type="project" value="UniProtKB-KW"/>
</dbReference>
<protein>
    <recommendedName>
        <fullName evidence="10">NB-ARC domain-containing protein</fullName>
    </recommendedName>
</protein>
<dbReference type="InterPro" id="IPR042197">
    <property type="entry name" value="Apaf_helical"/>
</dbReference>
<evidence type="ECO:0000256" key="5">
    <source>
        <dbReference type="SAM" id="Coils"/>
    </source>
</evidence>
<evidence type="ECO:0000259" key="7">
    <source>
        <dbReference type="Pfam" id="PF23598"/>
    </source>
</evidence>
<keyword evidence="5" id="KW-0175">Coiled coil</keyword>
<keyword evidence="4" id="KW-0611">Plant defense</keyword>
<evidence type="ECO:0000256" key="4">
    <source>
        <dbReference type="ARBA" id="ARBA00022821"/>
    </source>
</evidence>
<feature type="domain" description="Disease resistance R13L4/SHOC-2-like LRR" evidence="7">
    <location>
        <begin position="337"/>
        <end position="555"/>
    </location>
</feature>
<evidence type="ECO:0000259" key="6">
    <source>
        <dbReference type="Pfam" id="PF23559"/>
    </source>
</evidence>
<dbReference type="PANTHER" id="PTHR33463:SF220">
    <property type="entry name" value="NB-ARC DOMAIN-CONTAINING PROTEIN"/>
    <property type="match status" value="1"/>
</dbReference>
<sequence>MDCVSPILDIFTRLWDCSAAKSSYIRHLEDNLKSLSEKKSQIEDLNEDIKRRVETEEQQQQRKRKKVVEGWLNAVESEIKEVDGILQKGCQEIEKKCLGGCCTRNCYASYKIGKTVTEEISKVTLLRLEGQDFESVYVTYKLPRPPVDGMATEKTVGADSKLDEVWGCIEDQSDQTIGLYGMGGLPLALIAIARAMSSRRSPREWQYAIDELRTNPSRFAEEINIRKGELIDLWIGEGFLSDFHSITTARNQGEYIIGSLKLACLLETGEYSENFVKMHDVVRDMALWLASNESKILVQRSSDCTNKSADSWREAFRLSLFCSSIESLPETPSCPHLQTLLVRFTVLEVLDLSYNLDLTQLPAGIGALINLRYLNLSNTSIEELPSEIMYLKNLKILLLDGMRHLHLIPARVFSSLLSLKVFSLFSTELIELHRTPPNDATILDELECLGNQIYEISFTLGSASALFKINFSWKLCSRIKRLTIMHNLDSHSIDLRNMRHLETLNIVECSLERVDPTFNGWTNFHNLHHLSIRACPVIRDLTWIREAPNLQFLSLVNCQALSEIIESAGSSEVAESHNYFAYLMVIDLDSLPSLKRICHGTMPFPSLQNVSVTNCPNLRELPFNFDSAKNSLVSIRGSAEWWEQLQWEDEATKHVFAAKFHEL</sequence>
<reference evidence="8 9" key="1">
    <citation type="submission" date="2024-05" db="EMBL/GenBank/DDBJ databases">
        <title>Haplotype-resolved chromosome-level genome assembly of Huyou (Citrus changshanensis).</title>
        <authorList>
            <person name="Miao C."/>
            <person name="Chen W."/>
            <person name="Wu Y."/>
            <person name="Wang L."/>
            <person name="Zhao S."/>
            <person name="Grierson D."/>
            <person name="Xu C."/>
            <person name="Chen K."/>
        </authorList>
    </citation>
    <scope>NUCLEOTIDE SEQUENCE [LARGE SCALE GENOMIC DNA]</scope>
    <source>
        <strain evidence="8">01-14</strain>
        <tissue evidence="8">Leaf</tissue>
    </source>
</reference>
<keyword evidence="9" id="KW-1185">Reference proteome</keyword>
<evidence type="ECO:0000256" key="2">
    <source>
        <dbReference type="ARBA" id="ARBA00022737"/>
    </source>
</evidence>
<evidence type="ECO:0000313" key="9">
    <source>
        <dbReference type="Proteomes" id="UP001428341"/>
    </source>
</evidence>
<dbReference type="InterPro" id="IPR001611">
    <property type="entry name" value="Leu-rich_rpt"/>
</dbReference>
<dbReference type="EMBL" id="JBCGBO010000001">
    <property type="protein sequence ID" value="KAK9229208.1"/>
    <property type="molecule type" value="Genomic_DNA"/>
</dbReference>
<dbReference type="PROSITE" id="PS51450">
    <property type="entry name" value="LRR"/>
    <property type="match status" value="1"/>
</dbReference>
<accession>A0AAP0N0E6</accession>
<dbReference type="Proteomes" id="UP001428341">
    <property type="component" value="Unassembled WGS sequence"/>
</dbReference>
<dbReference type="InterPro" id="IPR050905">
    <property type="entry name" value="Plant_NBS-LRR"/>
</dbReference>
<dbReference type="PANTHER" id="PTHR33463">
    <property type="entry name" value="NB-ARC DOMAIN-CONTAINING PROTEIN-RELATED"/>
    <property type="match status" value="1"/>
</dbReference>
<keyword evidence="3" id="KW-0547">Nucleotide-binding</keyword>
<dbReference type="InterPro" id="IPR058922">
    <property type="entry name" value="WHD_DRP"/>
</dbReference>
<evidence type="ECO:0000256" key="3">
    <source>
        <dbReference type="ARBA" id="ARBA00022741"/>
    </source>
</evidence>
<dbReference type="SUPFAM" id="SSF52058">
    <property type="entry name" value="L domain-like"/>
    <property type="match status" value="1"/>
</dbReference>
<dbReference type="Gene3D" id="1.10.8.430">
    <property type="entry name" value="Helical domain of apoptotic protease-activating factors"/>
    <property type="match status" value="1"/>
</dbReference>
<dbReference type="Gene3D" id="3.80.10.10">
    <property type="entry name" value="Ribonuclease Inhibitor"/>
    <property type="match status" value="2"/>
</dbReference>
<evidence type="ECO:0008006" key="10">
    <source>
        <dbReference type="Google" id="ProtNLM"/>
    </source>
</evidence>
<feature type="domain" description="Disease resistance protein winged helix" evidence="6">
    <location>
        <begin position="219"/>
        <end position="286"/>
    </location>
</feature>
<keyword evidence="1" id="KW-0433">Leucine-rich repeat</keyword>
<gene>
    <name evidence="8" type="ORF">WN944_022167</name>
</gene>
<feature type="coiled-coil region" evidence="5">
    <location>
        <begin position="25"/>
        <end position="66"/>
    </location>
</feature>
<keyword evidence="2" id="KW-0677">Repeat</keyword>
<dbReference type="InterPro" id="IPR032675">
    <property type="entry name" value="LRR_dom_sf"/>
</dbReference>
<organism evidence="8 9">
    <name type="scientific">Citrus x changshan-huyou</name>
    <dbReference type="NCBI Taxonomy" id="2935761"/>
    <lineage>
        <taxon>Eukaryota</taxon>
        <taxon>Viridiplantae</taxon>
        <taxon>Streptophyta</taxon>
        <taxon>Embryophyta</taxon>
        <taxon>Tracheophyta</taxon>
        <taxon>Spermatophyta</taxon>
        <taxon>Magnoliopsida</taxon>
        <taxon>eudicotyledons</taxon>
        <taxon>Gunneridae</taxon>
        <taxon>Pentapetalae</taxon>
        <taxon>rosids</taxon>
        <taxon>malvids</taxon>
        <taxon>Sapindales</taxon>
        <taxon>Rutaceae</taxon>
        <taxon>Aurantioideae</taxon>
        <taxon>Citrus</taxon>
    </lineage>
</organism>
<dbReference type="InterPro" id="IPR055414">
    <property type="entry name" value="LRR_R13L4/SHOC2-like"/>
</dbReference>
<dbReference type="AlphaFoldDB" id="A0AAP0N0E6"/>
<comment type="caution">
    <text evidence="8">The sequence shown here is derived from an EMBL/GenBank/DDBJ whole genome shotgun (WGS) entry which is preliminary data.</text>
</comment>